<dbReference type="InterPro" id="IPR036291">
    <property type="entry name" value="NAD(P)-bd_dom_sf"/>
</dbReference>
<reference evidence="4 5" key="1">
    <citation type="journal article" date="2018" name="ACS Chem. Biol.">
        <title>Ketoreductase domain dysfunction expands chemodiversity: malyngamide biosynthesis in the cyanobacterium Okeania hirsuta.</title>
        <authorList>
            <person name="Moss N.A."/>
            <person name="Leao T."/>
            <person name="Rankin M."/>
            <person name="McCullough T.M."/>
            <person name="Qu P."/>
            <person name="Korobeynikov A."/>
            <person name="Smith J.L."/>
            <person name="Gerwick L."/>
            <person name="Gerwick W.H."/>
        </authorList>
    </citation>
    <scope>NUCLEOTIDE SEQUENCE [LARGE SCALE GENOMIC DNA]</scope>
    <source>
        <strain evidence="4 5">PAB10Feb10-1</strain>
    </source>
</reference>
<dbReference type="Proteomes" id="UP000269154">
    <property type="component" value="Unassembled WGS sequence"/>
</dbReference>
<accession>A0A3N6QJN2</accession>
<comment type="caution">
    <text evidence="4">The sequence shown here is derived from an EMBL/GenBank/DDBJ whole genome shotgun (WGS) entry which is preliminary data.</text>
</comment>
<sequence length="325" mass="36484">MKLLIVGATGTLGRQIVRCALNEGYEVRCLIRSYSRASFLKEWGAELIGGNLCKPKTLLPALEGVDAVIDAATARPTDSLSIKQVDWEGKVSLIQALVAKGVERFIFFSFLNAEKYPQVPLLEIKRCTELFIAESGLKYTILKPCGFLQGLIGQYAVPILDKQAVWVPGQGTAIAYMDTQDIAKFAVRSISVPETENQSFPVVGPRAWDASEIIRMCERLSGEKAKVTRTNINLLRIFRQLTRSFQWGWNVSDRLAFAEVLANSQPLTASMDDVYPVFGINPEEITTLESYLQEYYSRIMKKLKEIEYEQAKLGKSTSKNKPFFF</sequence>
<evidence type="ECO:0000313" key="5">
    <source>
        <dbReference type="Proteomes" id="UP000269154"/>
    </source>
</evidence>
<protein>
    <submittedName>
        <fullName evidence="4">NAD-dependent epimerase/dehydratase family protein</fullName>
    </submittedName>
</protein>
<dbReference type="GO" id="GO:0015979">
    <property type="term" value="P:photosynthesis"/>
    <property type="evidence" value="ECO:0007669"/>
    <property type="project" value="UniProtKB-KW"/>
</dbReference>
<dbReference type="SUPFAM" id="SSF51735">
    <property type="entry name" value="NAD(P)-binding Rossmann-fold domains"/>
    <property type="match status" value="1"/>
</dbReference>
<evidence type="ECO:0000259" key="3">
    <source>
        <dbReference type="Pfam" id="PF05368"/>
    </source>
</evidence>
<dbReference type="PANTHER" id="PTHR47128:SF2">
    <property type="entry name" value="PROTEIN HIGH CHLOROPHYLL FLUORESCENCE PHENOTYPE 244, CHLOROPLASTIC"/>
    <property type="match status" value="1"/>
</dbReference>
<keyword evidence="1" id="KW-0602">Photosynthesis</keyword>
<organism evidence="4 5">
    <name type="scientific">Okeania hirsuta</name>
    <dbReference type="NCBI Taxonomy" id="1458930"/>
    <lineage>
        <taxon>Bacteria</taxon>
        <taxon>Bacillati</taxon>
        <taxon>Cyanobacteriota</taxon>
        <taxon>Cyanophyceae</taxon>
        <taxon>Oscillatoriophycideae</taxon>
        <taxon>Oscillatoriales</taxon>
        <taxon>Microcoleaceae</taxon>
        <taxon>Okeania</taxon>
    </lineage>
</organism>
<evidence type="ECO:0000313" key="4">
    <source>
        <dbReference type="EMBL" id="RQH37961.1"/>
    </source>
</evidence>
<dbReference type="GO" id="GO:0009523">
    <property type="term" value="C:photosystem II"/>
    <property type="evidence" value="ECO:0007669"/>
    <property type="project" value="UniProtKB-KW"/>
</dbReference>
<dbReference type="AlphaFoldDB" id="A0A3N6QJN2"/>
<feature type="domain" description="NmrA-like" evidence="3">
    <location>
        <begin position="2"/>
        <end position="292"/>
    </location>
</feature>
<name>A0A3N6QJN2_9CYAN</name>
<dbReference type="Pfam" id="PF05368">
    <property type="entry name" value="NmrA"/>
    <property type="match status" value="1"/>
</dbReference>
<dbReference type="InterPro" id="IPR044256">
    <property type="entry name" value="HCF244-like"/>
</dbReference>
<gene>
    <name evidence="4" type="ORF">D5R40_18220</name>
</gene>
<keyword evidence="5" id="KW-1185">Reference proteome</keyword>
<evidence type="ECO:0000256" key="1">
    <source>
        <dbReference type="ARBA" id="ARBA00022531"/>
    </source>
</evidence>
<proteinExistence type="predicted"/>
<evidence type="ECO:0000256" key="2">
    <source>
        <dbReference type="ARBA" id="ARBA00023276"/>
    </source>
</evidence>
<dbReference type="InterPro" id="IPR008030">
    <property type="entry name" value="NmrA-like"/>
</dbReference>
<dbReference type="OrthoDB" id="504564at2"/>
<dbReference type="EMBL" id="RCBY01000106">
    <property type="protein sequence ID" value="RQH37961.1"/>
    <property type="molecule type" value="Genomic_DNA"/>
</dbReference>
<dbReference type="PANTHER" id="PTHR47128">
    <property type="match status" value="1"/>
</dbReference>
<dbReference type="RefSeq" id="WP_124146142.1">
    <property type="nucleotide sequence ID" value="NZ_CAWOKI010000143.1"/>
</dbReference>
<dbReference type="Gene3D" id="3.40.50.720">
    <property type="entry name" value="NAD(P)-binding Rossmann-like Domain"/>
    <property type="match status" value="1"/>
</dbReference>
<dbReference type="CDD" id="cd05243">
    <property type="entry name" value="SDR_a5"/>
    <property type="match status" value="1"/>
</dbReference>
<keyword evidence="2" id="KW-0604">Photosystem II</keyword>